<reference evidence="2 3" key="1">
    <citation type="submission" date="2017-03" db="EMBL/GenBank/DDBJ databases">
        <title>Draft genime sequence of the acidophilic sulfur-oxidizing bacterium Acidithiobacillus sp. SH, isolated from seawater.</title>
        <authorList>
            <person name="Sharmin S."/>
            <person name="Tokuhisa M."/>
            <person name="Kanao T."/>
            <person name="Kamimura K."/>
        </authorList>
    </citation>
    <scope>NUCLEOTIDE SEQUENCE [LARGE SCALE GENOMIC DNA]</scope>
    <source>
        <strain evidence="2 3">SH</strain>
    </source>
</reference>
<dbReference type="GO" id="GO:0036307">
    <property type="term" value="F:23S rRNA (adenine(2030)-N(6))-methyltransferase activity"/>
    <property type="evidence" value="ECO:0007669"/>
    <property type="project" value="UniProtKB-UniRule"/>
</dbReference>
<keyword evidence="1" id="KW-0694">RNA-binding</keyword>
<dbReference type="PANTHER" id="PTHR37426:SF1">
    <property type="entry name" value="RIBOSOMAL RNA LARGE SUBUNIT METHYLTRANSFERASE J"/>
    <property type="match status" value="1"/>
</dbReference>
<feature type="active site" description="Proton acceptor" evidence="1">
    <location>
        <position position="158"/>
    </location>
</feature>
<comment type="function">
    <text evidence="1">Specifically methylates the adenine in position 2030 of 23S rRNA.</text>
</comment>
<dbReference type="RefSeq" id="WP_101536484.1">
    <property type="nucleotide sequence ID" value="NZ_MXAV01000004.1"/>
</dbReference>
<dbReference type="GO" id="GO:0005829">
    <property type="term" value="C:cytosol"/>
    <property type="evidence" value="ECO:0007669"/>
    <property type="project" value="TreeGrafter"/>
</dbReference>
<dbReference type="EC" id="2.1.1.266" evidence="1"/>
<dbReference type="Gene3D" id="3.40.50.150">
    <property type="entry name" value="Vaccinia Virus protein VP39"/>
    <property type="match status" value="1"/>
</dbReference>
<feature type="binding site" evidence="1">
    <location>
        <position position="18"/>
    </location>
    <ligand>
        <name>S-adenosyl-L-methionine</name>
        <dbReference type="ChEBI" id="CHEBI:59789"/>
    </ligand>
</feature>
<keyword evidence="1" id="KW-0949">S-adenosyl-L-methionine</keyword>
<comment type="similarity">
    <text evidence="1">Belongs to the RlmJ family.</text>
</comment>
<dbReference type="GO" id="GO:0003723">
    <property type="term" value="F:RNA binding"/>
    <property type="evidence" value="ECO:0007669"/>
    <property type="project" value="UniProtKB-UniRule"/>
</dbReference>
<protein>
    <recommendedName>
        <fullName evidence="1">Ribosomal RNA large subunit methyltransferase J</fullName>
        <ecNumber evidence="1">2.1.1.266</ecNumber>
    </recommendedName>
    <alternativeName>
        <fullName evidence="1">23S rRNA (adenine(2030)-N6)-methyltransferase</fullName>
    </alternativeName>
    <alternativeName>
        <fullName evidence="1">23S rRNA m6A2030 methyltransferase</fullName>
    </alternativeName>
</protein>
<feature type="binding site" evidence="1">
    <location>
        <position position="94"/>
    </location>
    <ligand>
        <name>S-adenosyl-L-methionine</name>
        <dbReference type="ChEBI" id="CHEBI:59789"/>
    </ligand>
</feature>
<keyword evidence="1 2" id="KW-0808">Transferase</keyword>
<dbReference type="InParanoid" id="A0A2I1DPV8"/>
<feature type="binding site" evidence="1">
    <location>
        <begin position="137"/>
        <end position="138"/>
    </location>
    <ligand>
        <name>S-adenosyl-L-methionine</name>
        <dbReference type="ChEBI" id="CHEBI:59789"/>
    </ligand>
</feature>
<dbReference type="OrthoDB" id="9791274at2"/>
<dbReference type="AlphaFoldDB" id="A0A2I1DPV8"/>
<accession>A0A2I1DPV8</accession>
<proteinExistence type="inferred from homology"/>
<dbReference type="InterPro" id="IPR007473">
    <property type="entry name" value="RlmJ"/>
</dbReference>
<evidence type="ECO:0000256" key="1">
    <source>
        <dbReference type="HAMAP-Rule" id="MF_00934"/>
    </source>
</evidence>
<dbReference type="Proteomes" id="UP000234329">
    <property type="component" value="Unassembled WGS sequence"/>
</dbReference>
<dbReference type="PANTHER" id="PTHR37426">
    <property type="entry name" value="RIBOSOMAL RNA LARGE SUBUNIT METHYLTRANSFERASE J"/>
    <property type="match status" value="1"/>
</dbReference>
<gene>
    <name evidence="1" type="primary">rlmJ</name>
    <name evidence="2" type="ORF">B1757_00615</name>
</gene>
<keyword evidence="1" id="KW-0698">rRNA processing</keyword>
<comment type="caution">
    <text evidence="2">The sequence shown here is derived from an EMBL/GenBank/DDBJ whole genome shotgun (WGS) entry which is preliminary data.</text>
</comment>
<dbReference type="HAMAP" id="MF_00934">
    <property type="entry name" value="23SrRNA_methyltr_J"/>
    <property type="match status" value="1"/>
</dbReference>
<feature type="binding site" evidence="1">
    <location>
        <position position="41"/>
    </location>
    <ligand>
        <name>S-adenosyl-L-methionine</name>
        <dbReference type="ChEBI" id="CHEBI:59789"/>
    </ligand>
</feature>
<dbReference type="InterPro" id="IPR029063">
    <property type="entry name" value="SAM-dependent_MTases_sf"/>
</dbReference>
<name>A0A2I1DPV8_9PROT</name>
<dbReference type="GO" id="GO:0070475">
    <property type="term" value="P:rRNA base methylation"/>
    <property type="evidence" value="ECO:0007669"/>
    <property type="project" value="UniProtKB-UniRule"/>
</dbReference>
<feature type="site" description="Interaction with substrate rRNA" evidence="1">
    <location>
        <position position="3"/>
    </location>
</feature>
<evidence type="ECO:0000313" key="3">
    <source>
        <dbReference type="Proteomes" id="UP000234329"/>
    </source>
</evidence>
<keyword evidence="1 2" id="KW-0489">Methyltransferase</keyword>
<sequence>MNYQHQFHAGNAADCVKHLALYLTLTALTRKDTPLAYMDTHAGAGSYMLGTSGEHLGGISRLWSDRRSLPQCGEWLKIIHQIQPDKQLQHYPGSARLAAALLRPDDRMILCESVPETAAQLRQHLGKRPRTSILNEDGYRALFAHMPPPEKRGLVLIDPPFERRDEWEILADTLLRAYGRWPQGIYLVWYPIKIRGTISRFWQALRGRIPMLVYELLQKPEEGRETLFGSGLLLINPPWGVKEALSAGLTELGPLLADPQSGGFWSLRCNGWPGPEKP</sequence>
<comment type="subunit">
    <text evidence="1">Monomer.</text>
</comment>
<dbReference type="FunCoup" id="A0A2I1DPV8">
    <property type="interactions" value="164"/>
</dbReference>
<dbReference type="Pfam" id="PF04378">
    <property type="entry name" value="RsmJ"/>
    <property type="match status" value="1"/>
</dbReference>
<evidence type="ECO:0000313" key="2">
    <source>
        <dbReference type="EMBL" id="PKY11892.1"/>
    </source>
</evidence>
<organism evidence="2 3">
    <name type="scientific">Acidithiobacillus marinus</name>
    <dbReference type="NCBI Taxonomy" id="187490"/>
    <lineage>
        <taxon>Bacteria</taxon>
        <taxon>Pseudomonadati</taxon>
        <taxon>Pseudomonadota</taxon>
        <taxon>Acidithiobacillia</taxon>
        <taxon>Acidithiobacillales</taxon>
        <taxon>Acidithiobacillaceae</taxon>
        <taxon>Acidithiobacillus</taxon>
    </lineage>
</organism>
<keyword evidence="3" id="KW-1185">Reference proteome</keyword>
<dbReference type="SUPFAM" id="SSF53335">
    <property type="entry name" value="S-adenosyl-L-methionine-dependent methyltransferases"/>
    <property type="match status" value="1"/>
</dbReference>
<comment type="catalytic activity">
    <reaction evidence="1">
        <text>adenosine(2030) in 23S rRNA + S-adenosyl-L-methionine = N(6)-methyladenosine(2030) in 23S rRNA + S-adenosyl-L-homocysteine + H(+)</text>
        <dbReference type="Rhea" id="RHEA:43736"/>
        <dbReference type="Rhea" id="RHEA-COMP:10668"/>
        <dbReference type="Rhea" id="RHEA-COMP:10669"/>
        <dbReference type="ChEBI" id="CHEBI:15378"/>
        <dbReference type="ChEBI" id="CHEBI:57856"/>
        <dbReference type="ChEBI" id="CHEBI:59789"/>
        <dbReference type="ChEBI" id="CHEBI:74411"/>
        <dbReference type="ChEBI" id="CHEBI:74449"/>
        <dbReference type="EC" id="2.1.1.266"/>
    </reaction>
</comment>
<feature type="binding site" evidence="1">
    <location>
        <position position="158"/>
    </location>
    <ligand>
        <name>S-adenosyl-L-methionine</name>
        <dbReference type="ChEBI" id="CHEBI:59789"/>
    </ligand>
</feature>
<feature type="binding site" evidence="1">
    <location>
        <position position="112"/>
    </location>
    <ligand>
        <name>S-adenosyl-L-methionine</name>
        <dbReference type="ChEBI" id="CHEBI:59789"/>
    </ligand>
</feature>
<dbReference type="EMBL" id="MXAV01000004">
    <property type="protein sequence ID" value="PKY11892.1"/>
    <property type="molecule type" value="Genomic_DNA"/>
</dbReference>